<dbReference type="InterPro" id="IPR054708">
    <property type="entry name" value="MTPAP-like_central"/>
</dbReference>
<gene>
    <name evidence="3" type="ORF">Tci_020179</name>
</gene>
<comment type="caution">
    <text evidence="3">The sequence shown here is derived from an EMBL/GenBank/DDBJ whole genome shotgun (WGS) entry which is preliminary data.</text>
</comment>
<dbReference type="PANTHER" id="PTHR12271">
    <property type="entry name" value="POLY A POLYMERASE CID PAP -RELATED"/>
    <property type="match status" value="1"/>
</dbReference>
<evidence type="ECO:0000256" key="1">
    <source>
        <dbReference type="SAM" id="MobiDB-lite"/>
    </source>
</evidence>
<name>A0A6L2KFG6_TANCI</name>
<feature type="region of interest" description="Disordered" evidence="1">
    <location>
        <begin position="1178"/>
        <end position="1198"/>
    </location>
</feature>
<dbReference type="EMBL" id="BKCJ010002385">
    <property type="protein sequence ID" value="GEU48201.1"/>
    <property type="molecule type" value="Genomic_DNA"/>
</dbReference>
<dbReference type="AlphaFoldDB" id="A0A6L2KFG6"/>
<proteinExistence type="predicted"/>
<feature type="compositionally biased region" description="Basic and acidic residues" evidence="1">
    <location>
        <begin position="36"/>
        <end position="47"/>
    </location>
</feature>
<feature type="non-terminal residue" evidence="3">
    <location>
        <position position="1198"/>
    </location>
</feature>
<feature type="compositionally biased region" description="Polar residues" evidence="1">
    <location>
        <begin position="1182"/>
        <end position="1198"/>
    </location>
</feature>
<dbReference type="GO" id="GO:0050265">
    <property type="term" value="F:RNA uridylyltransferase activity"/>
    <property type="evidence" value="ECO:0007669"/>
    <property type="project" value="TreeGrafter"/>
</dbReference>
<dbReference type="CDD" id="cd05402">
    <property type="entry name" value="NT_PAP_TUTase"/>
    <property type="match status" value="1"/>
</dbReference>
<reference evidence="3" key="1">
    <citation type="journal article" date="2019" name="Sci. Rep.">
        <title>Draft genome of Tanacetum cinerariifolium, the natural source of mosquito coil.</title>
        <authorList>
            <person name="Yamashiro T."/>
            <person name="Shiraishi A."/>
            <person name="Satake H."/>
            <person name="Nakayama K."/>
        </authorList>
    </citation>
    <scope>NUCLEOTIDE SEQUENCE</scope>
</reference>
<dbReference type="InterPro" id="IPR043519">
    <property type="entry name" value="NT_sf"/>
</dbReference>
<dbReference type="SUPFAM" id="SSF81301">
    <property type="entry name" value="Nucleotidyltransferase"/>
    <property type="match status" value="1"/>
</dbReference>
<sequence length="1198" mass="133005">MRPFGCPVTILNTLDSLGKFNGKNTDGNVAFEVKEPEFKGRKPESEVHVSPSSSAQTKKHDDKTKREAKGKSPVKSLTGYRNLSTEFEDFSDKRINEVNVVDTSVLAVGKIFTNSTNTFSAAELVDITYSDDEEDVGAEADFTNLETTITVSLIPTTRVHKDHPMTQIIGDLSSTAQTRSMTRVAKDQGGLSQINNDDFHTCMFASFLSQEEPKRIYVDDIIFGSTNKDLCKAFEKLTKDKFQISSMGELTLFLDGKLASTPIDTEKPLLKDPDGEDVDVHTYRSMIGSLMYLTSSRLNIMFACMSAKKTTWNEFSSSMASAIICLSTGKRCSGVETSLFEGMMVAQQVSKCATEVNVYDVPTAGVTSKDDANVLSMQDDESKPAELKEVVEAVTTVKLMTEVVTAAATITAVVIVAAPTLTTAPSGARKRKRVVIRDLEETATPSTIIYAEPKSKDKGKGIIEDLEVLWKLVKERFAFTKPKNLLDDFLLTTLGAIFEKSDVQDQIWRNQRSVHGLTKRKYLLTRFTLDQMLNNVRLEVEEESEVSLELLRDILQVVNPTHEDWPKRFQIINDLGAIVGTLKVLRGATVEPFGSFVSNLFTRWGDLDISIELANGACISSVGKKVKENLLLDVLKALKGRGGFHGVKSISHARVPILKCESNKDNISCDISINNLIGQMKSKLLFCINDIDGRFRDMVLIAKEWAKAHGLKAKIGVLTQRINAMSNGMSEKGYRSKQSELKRSKELFQSQQLVCFDLLRVVHGLQDKAFKELPAAVPPSISARVESLDGNTNPSSAKFCFKLHIPWLNVPLNFVLETGMRVVSSSLVNCFHSINVIIERGSYTALRTNGFLKQTSIDMGDIIPQPLCDVTKERFQHLLCHADVAKVKYEADGQSVIKCTNAKAIWTGLILAHEGPSETNETKITALRLKFNAFKALEGEKVLGTFTRLKCLLNDLENNGFSISQAEVNATFVNSLPRKWLSMNQTQRANNAFKNGTLAALYGNFLVTKQTIDKVVPIIVTQKTKTKSSIDSSTEKLVFTLMQEVKDLKEQIKTHLETSPPTSQSGSSKSAKSKMKAFMAITEEELSVGKTDARSEYTHIDLHYVEDKRKNLLFKFYSLKLEVALYNSELGNLKNTKALNLSYQNEITKLSLDNESLKALRGRGKIKERVSSKEINFKKSDVSSSETIPEIPSNSESE</sequence>
<feature type="domain" description="Poly(A) RNA polymerase mitochondrial-like central palm" evidence="2">
    <location>
        <begin position="551"/>
        <end position="688"/>
    </location>
</feature>
<dbReference type="Pfam" id="PF22600">
    <property type="entry name" value="MTPAP-like_central"/>
    <property type="match status" value="1"/>
</dbReference>
<accession>A0A6L2KFG6</accession>
<dbReference type="Pfam" id="PF14223">
    <property type="entry name" value="Retrotran_gag_2"/>
    <property type="match status" value="1"/>
</dbReference>
<evidence type="ECO:0000313" key="3">
    <source>
        <dbReference type="EMBL" id="GEU48201.1"/>
    </source>
</evidence>
<feature type="region of interest" description="Disordered" evidence="1">
    <location>
        <begin position="36"/>
        <end position="76"/>
    </location>
</feature>
<protein>
    <submittedName>
        <fullName evidence="3">Protein HESO1 isoform X1</fullName>
    </submittedName>
</protein>
<dbReference type="GO" id="GO:0031123">
    <property type="term" value="P:RNA 3'-end processing"/>
    <property type="evidence" value="ECO:0007669"/>
    <property type="project" value="TreeGrafter"/>
</dbReference>
<organism evidence="3">
    <name type="scientific">Tanacetum cinerariifolium</name>
    <name type="common">Dalmatian daisy</name>
    <name type="synonym">Chrysanthemum cinerariifolium</name>
    <dbReference type="NCBI Taxonomy" id="118510"/>
    <lineage>
        <taxon>Eukaryota</taxon>
        <taxon>Viridiplantae</taxon>
        <taxon>Streptophyta</taxon>
        <taxon>Embryophyta</taxon>
        <taxon>Tracheophyta</taxon>
        <taxon>Spermatophyta</taxon>
        <taxon>Magnoliopsida</taxon>
        <taxon>eudicotyledons</taxon>
        <taxon>Gunneridae</taxon>
        <taxon>Pentapetalae</taxon>
        <taxon>asterids</taxon>
        <taxon>campanulids</taxon>
        <taxon>Asterales</taxon>
        <taxon>Asteraceae</taxon>
        <taxon>Asteroideae</taxon>
        <taxon>Anthemideae</taxon>
        <taxon>Anthemidinae</taxon>
        <taxon>Tanacetum</taxon>
    </lineage>
</organism>
<dbReference type="PANTHER" id="PTHR12271:SF123">
    <property type="entry name" value="PROTEIN HESO1"/>
    <property type="match status" value="1"/>
</dbReference>
<dbReference type="Gene3D" id="3.30.460.10">
    <property type="entry name" value="Beta Polymerase, domain 2"/>
    <property type="match status" value="1"/>
</dbReference>
<evidence type="ECO:0000259" key="2">
    <source>
        <dbReference type="Pfam" id="PF22600"/>
    </source>
</evidence>
<feature type="compositionally biased region" description="Basic and acidic residues" evidence="1">
    <location>
        <begin position="58"/>
        <end position="70"/>
    </location>
</feature>